<feature type="region of interest" description="Disordered" evidence="1">
    <location>
        <begin position="30"/>
        <end position="90"/>
    </location>
</feature>
<evidence type="ECO:0000313" key="3">
    <source>
        <dbReference type="Proteomes" id="UP000829354"/>
    </source>
</evidence>
<evidence type="ECO:0000313" key="2">
    <source>
        <dbReference type="EMBL" id="UMM33583.1"/>
    </source>
</evidence>
<organism evidence="2 3">
    <name type="scientific">Caenorhabditis briggsae</name>
    <dbReference type="NCBI Taxonomy" id="6238"/>
    <lineage>
        <taxon>Eukaryota</taxon>
        <taxon>Metazoa</taxon>
        <taxon>Ecdysozoa</taxon>
        <taxon>Nematoda</taxon>
        <taxon>Chromadorea</taxon>
        <taxon>Rhabditida</taxon>
        <taxon>Rhabditina</taxon>
        <taxon>Rhabditomorpha</taxon>
        <taxon>Rhabditoidea</taxon>
        <taxon>Rhabditidae</taxon>
        <taxon>Peloderinae</taxon>
        <taxon>Caenorhabditis</taxon>
    </lineage>
</organism>
<dbReference type="Proteomes" id="UP000829354">
    <property type="component" value="Chromosome V"/>
</dbReference>
<dbReference type="PANTHER" id="PTHR38620:SF1">
    <property type="entry name" value="CUE DOMAIN-CONTAINING PROTEIN-RELATED"/>
    <property type="match status" value="1"/>
</dbReference>
<dbReference type="EMBL" id="CP092624">
    <property type="protein sequence ID" value="UMM33583.1"/>
    <property type="molecule type" value="Genomic_DNA"/>
</dbReference>
<sequence>MMGNWRLDTYDEEDTHEEWVEMAEKMRESGVHIVTSRRNPSTVARPTKKSSRKATKPKNRRRQKQVIDNEPTPSSSTPSTSNVFKIPTFH</sequence>
<evidence type="ECO:0000256" key="1">
    <source>
        <dbReference type="SAM" id="MobiDB-lite"/>
    </source>
</evidence>
<accession>A0AAE9F3D4</accession>
<proteinExistence type="predicted"/>
<gene>
    <name evidence="2" type="ORF">L5515_007004</name>
</gene>
<reference evidence="2 3" key="1">
    <citation type="submission" date="2022-04" db="EMBL/GenBank/DDBJ databases">
        <title>Chromosome-level reference genomes for two strains of Caenorhabditis briggsae: an improved platform for comparative genomics.</title>
        <authorList>
            <person name="Stevens L."/>
            <person name="Andersen E."/>
        </authorList>
    </citation>
    <scope>NUCLEOTIDE SEQUENCE [LARGE SCALE GENOMIC DNA]</scope>
    <source>
        <strain evidence="2">VX34</strain>
        <tissue evidence="2">Whole-organism</tissue>
    </source>
</reference>
<name>A0AAE9F3D4_CAEBR</name>
<dbReference type="PANTHER" id="PTHR38620">
    <property type="entry name" value="PROTEIN CBG07292-RELATED"/>
    <property type="match status" value="1"/>
</dbReference>
<feature type="compositionally biased region" description="Low complexity" evidence="1">
    <location>
        <begin position="71"/>
        <end position="81"/>
    </location>
</feature>
<keyword evidence="3" id="KW-1185">Reference proteome</keyword>
<feature type="compositionally biased region" description="Basic residues" evidence="1">
    <location>
        <begin position="46"/>
        <end position="64"/>
    </location>
</feature>
<dbReference type="AlphaFoldDB" id="A0AAE9F3D4"/>
<protein>
    <submittedName>
        <fullName evidence="2">Uncharacterized protein</fullName>
    </submittedName>
</protein>